<comment type="caution">
    <text evidence="3">The sequence shown here is derived from an EMBL/GenBank/DDBJ whole genome shotgun (WGS) entry which is preliminary data.</text>
</comment>
<dbReference type="RefSeq" id="WP_310521265.1">
    <property type="nucleotide sequence ID" value="NZ_BAABBS010000001.1"/>
</dbReference>
<dbReference type="EMBL" id="JAVKGS010000003">
    <property type="protein sequence ID" value="MDR5692907.1"/>
    <property type="molecule type" value="Genomic_DNA"/>
</dbReference>
<evidence type="ECO:0000313" key="4">
    <source>
        <dbReference type="Proteomes" id="UP001260072"/>
    </source>
</evidence>
<dbReference type="PANTHER" id="PTHR40078:SF1">
    <property type="entry name" value="INTEGRAL MEMBRANE PROTEIN"/>
    <property type="match status" value="1"/>
</dbReference>
<dbReference type="Proteomes" id="UP001260072">
    <property type="component" value="Unassembled WGS sequence"/>
</dbReference>
<reference evidence="4" key="1">
    <citation type="submission" date="2023-07" db="EMBL/GenBank/DDBJ databases">
        <title>Description of three actinobacteria isolated from air of manufacturing shop in a pharmaceutical factory.</title>
        <authorList>
            <person name="Zhang D.-F."/>
        </authorList>
    </citation>
    <scope>NUCLEOTIDE SEQUENCE [LARGE SCALE GENOMIC DNA]</scope>
    <source>
        <strain evidence="4">CCTCC AB 2011122</strain>
    </source>
</reference>
<feature type="transmembrane region" description="Helical" evidence="2">
    <location>
        <begin position="114"/>
        <end position="137"/>
    </location>
</feature>
<evidence type="ECO:0000313" key="3">
    <source>
        <dbReference type="EMBL" id="MDR5692907.1"/>
    </source>
</evidence>
<dbReference type="PANTHER" id="PTHR40078">
    <property type="entry name" value="INTEGRAL MEMBRANE PROTEIN-RELATED"/>
    <property type="match status" value="1"/>
</dbReference>
<sequence>MSLRTFRGLRTADPAPVFARRLVQLVVGLYLYGLGIALIVRGELGVAPWDVLTQGIAKQTGLGFGLITIITSGVVLLLWIPIRQKPGFGTVMNALLVGPFADLSLWMIPTGLDLWARIVMLLGGIVVLAVATGLYIGAHFGPGPRDGLMTGLHRRTGWRIWVVRTGIEVTVLVTGFLLGGNVGIGTLAFALLIGPLCGYTIPLFAVRRRADAAAPGSARDRELPHPATGVTPAQA</sequence>
<dbReference type="Pfam" id="PF19700">
    <property type="entry name" value="DUF6198"/>
    <property type="match status" value="1"/>
</dbReference>
<feature type="transmembrane region" description="Helical" evidence="2">
    <location>
        <begin position="87"/>
        <end position="108"/>
    </location>
</feature>
<keyword evidence="4" id="KW-1185">Reference proteome</keyword>
<feature type="transmembrane region" description="Helical" evidence="2">
    <location>
        <begin position="158"/>
        <end position="178"/>
    </location>
</feature>
<feature type="transmembrane region" description="Helical" evidence="2">
    <location>
        <begin position="60"/>
        <end position="80"/>
    </location>
</feature>
<name>A0ABU1FMB5_9MICO</name>
<protein>
    <recommendedName>
        <fullName evidence="5">Membrane protein YczE</fullName>
    </recommendedName>
</protein>
<evidence type="ECO:0000256" key="1">
    <source>
        <dbReference type="SAM" id="MobiDB-lite"/>
    </source>
</evidence>
<evidence type="ECO:0000256" key="2">
    <source>
        <dbReference type="SAM" id="Phobius"/>
    </source>
</evidence>
<feature type="transmembrane region" description="Helical" evidence="2">
    <location>
        <begin position="21"/>
        <end position="40"/>
    </location>
</feature>
<feature type="transmembrane region" description="Helical" evidence="2">
    <location>
        <begin position="184"/>
        <end position="206"/>
    </location>
</feature>
<feature type="region of interest" description="Disordered" evidence="1">
    <location>
        <begin position="215"/>
        <end position="235"/>
    </location>
</feature>
<keyword evidence="2" id="KW-1133">Transmembrane helix</keyword>
<evidence type="ECO:0008006" key="5">
    <source>
        <dbReference type="Google" id="ProtNLM"/>
    </source>
</evidence>
<organism evidence="3 4">
    <name type="scientific">Agromyces indicus</name>
    <dbReference type="NCBI Taxonomy" id="758919"/>
    <lineage>
        <taxon>Bacteria</taxon>
        <taxon>Bacillati</taxon>
        <taxon>Actinomycetota</taxon>
        <taxon>Actinomycetes</taxon>
        <taxon>Micrococcales</taxon>
        <taxon>Microbacteriaceae</taxon>
        <taxon>Agromyces</taxon>
    </lineage>
</organism>
<accession>A0ABU1FMB5</accession>
<keyword evidence="2" id="KW-0472">Membrane</keyword>
<dbReference type="InterPro" id="IPR038750">
    <property type="entry name" value="YczE/YyaS-like"/>
</dbReference>
<gene>
    <name evidence="3" type="ORF">RH861_12620</name>
</gene>
<keyword evidence="2" id="KW-0812">Transmembrane</keyword>
<proteinExistence type="predicted"/>